<evidence type="ECO:0000313" key="2">
    <source>
        <dbReference type="EMBL" id="PON57516.1"/>
    </source>
</evidence>
<proteinExistence type="predicted"/>
<reference evidence="3" key="1">
    <citation type="submission" date="2016-06" db="EMBL/GenBank/DDBJ databases">
        <title>Parallel loss of symbiosis genes in relatives of nitrogen-fixing non-legume Parasponia.</title>
        <authorList>
            <person name="Van Velzen R."/>
            <person name="Holmer R."/>
            <person name="Bu F."/>
            <person name="Rutten L."/>
            <person name="Van Zeijl A."/>
            <person name="Liu W."/>
            <person name="Santuari L."/>
            <person name="Cao Q."/>
            <person name="Sharma T."/>
            <person name="Shen D."/>
            <person name="Roswanjaya Y."/>
            <person name="Wardhani T."/>
            <person name="Kalhor M.S."/>
            <person name="Jansen J."/>
            <person name="Van den Hoogen J."/>
            <person name="Gungor B."/>
            <person name="Hartog M."/>
            <person name="Hontelez J."/>
            <person name="Verver J."/>
            <person name="Yang W.-C."/>
            <person name="Schijlen E."/>
            <person name="Repin R."/>
            <person name="Schilthuizen M."/>
            <person name="Schranz E."/>
            <person name="Heidstra R."/>
            <person name="Miyata K."/>
            <person name="Fedorova E."/>
            <person name="Kohlen W."/>
            <person name="Bisseling T."/>
            <person name="Smit S."/>
            <person name="Geurts R."/>
        </authorList>
    </citation>
    <scope>NUCLEOTIDE SEQUENCE [LARGE SCALE GENOMIC DNA]</scope>
    <source>
        <strain evidence="3">cv. RG33-2</strain>
    </source>
</reference>
<feature type="compositionally biased region" description="Low complexity" evidence="1">
    <location>
        <begin position="1"/>
        <end position="11"/>
    </location>
</feature>
<sequence length="64" mass="6881">MSTSTSGGSVSRGFDDGLGSTGTGRMRFSGYRDDEVQPVQGWVDSTDSDWHGFDGFQRAWGGND</sequence>
<feature type="region of interest" description="Disordered" evidence="1">
    <location>
        <begin position="1"/>
        <end position="33"/>
    </location>
</feature>
<keyword evidence="3" id="KW-1185">Reference proteome</keyword>
<dbReference type="Proteomes" id="UP000237000">
    <property type="component" value="Unassembled WGS sequence"/>
</dbReference>
<name>A0A2P5C8X0_TREOI</name>
<accession>A0A2P5C8X0</accession>
<evidence type="ECO:0000256" key="1">
    <source>
        <dbReference type="SAM" id="MobiDB-lite"/>
    </source>
</evidence>
<protein>
    <submittedName>
        <fullName evidence="2">Uncharacterized protein</fullName>
    </submittedName>
</protein>
<dbReference type="AlphaFoldDB" id="A0A2P5C8X0"/>
<evidence type="ECO:0000313" key="3">
    <source>
        <dbReference type="Proteomes" id="UP000237000"/>
    </source>
</evidence>
<dbReference type="EMBL" id="JXTC01000396">
    <property type="protein sequence ID" value="PON57516.1"/>
    <property type="molecule type" value="Genomic_DNA"/>
</dbReference>
<dbReference type="InParanoid" id="A0A2P5C8X0"/>
<gene>
    <name evidence="2" type="ORF">TorRG33x02_293540</name>
</gene>
<organism evidence="2 3">
    <name type="scientific">Trema orientale</name>
    <name type="common">Charcoal tree</name>
    <name type="synonym">Celtis orientalis</name>
    <dbReference type="NCBI Taxonomy" id="63057"/>
    <lineage>
        <taxon>Eukaryota</taxon>
        <taxon>Viridiplantae</taxon>
        <taxon>Streptophyta</taxon>
        <taxon>Embryophyta</taxon>
        <taxon>Tracheophyta</taxon>
        <taxon>Spermatophyta</taxon>
        <taxon>Magnoliopsida</taxon>
        <taxon>eudicotyledons</taxon>
        <taxon>Gunneridae</taxon>
        <taxon>Pentapetalae</taxon>
        <taxon>rosids</taxon>
        <taxon>fabids</taxon>
        <taxon>Rosales</taxon>
        <taxon>Cannabaceae</taxon>
        <taxon>Trema</taxon>
    </lineage>
</organism>
<comment type="caution">
    <text evidence="2">The sequence shown here is derived from an EMBL/GenBank/DDBJ whole genome shotgun (WGS) entry which is preliminary data.</text>
</comment>